<reference evidence="3 4" key="1">
    <citation type="submission" date="2019-08" db="EMBL/GenBank/DDBJ databases">
        <authorList>
            <person name="Dhanesh K."/>
            <person name="Kumar G."/>
            <person name="Sasikala C."/>
            <person name="Venkata Ramana C."/>
        </authorList>
    </citation>
    <scope>NUCLEOTIDE SEQUENCE [LARGE SCALE GENOMIC DNA]</scope>
    <source>
        <strain evidence="3 4">JC645</strain>
    </source>
</reference>
<feature type="region of interest" description="Disordered" evidence="1">
    <location>
        <begin position="469"/>
        <end position="496"/>
    </location>
</feature>
<evidence type="ECO:0008006" key="5">
    <source>
        <dbReference type="Google" id="ProtNLM"/>
    </source>
</evidence>
<feature type="chain" id="PRO_5024337813" description="Secreted protein" evidence="2">
    <location>
        <begin position="28"/>
        <end position="651"/>
    </location>
</feature>
<feature type="signal peptide" evidence="2">
    <location>
        <begin position="1"/>
        <end position="27"/>
    </location>
</feature>
<name>A0A5M6D3X0_9BACT</name>
<sequence length="651" mass="71367">MAFNQNRWHLLSALLIGGLMLVPGARATAQFTPAERESLSEAARRSADQLQADRIDDVDASKQAFLQAVENLRDYLGRSTDPENAEAWLQYLKIPPVLEAIDSDADESSLVGDVIEVEQKATALHPGLELDAVRRLRSAAQRYGNSLRFRRKDRTIEALSKQLDAFADKWQATDAVPDPDDLTTLRLLLDLLERMNQDVALRDEARQLFGKSNMQLTVDGSMVQRLINRPVHQPSPVRDCILGTTIVGDALLTGNVTATLLPSIGSVRLQLNLDGTVNTNNIGYNGPVRLRTTGVGQVQASRVLSVDEAGIALEPVQSSAALATRIHAIEHPLRLVRKIAWKRAAQQKPQADAIAQRHMADRVAKSFAQQTASTAARPAPDFLSGVTPLLRRLDIQEPPRTIGSTSHTVFFNTTIGDSDQLAAPLAAPPITKQHDLTLQIHESVINNTLGTILAGRTMTRSQLAAMMRRARGDDGAGSGDDSEASTEEDAEDEEEFEIDFDRSRPVVFEAREGTLRIGIRGTRFAQGRRSLQRPLEVVATYRPIRDDTGRVQLERVGEAEINFPGTKRLSVAQAGLRGSIQKGFAKAFPDVLMNKAWVVPQTVSMPALRGREFVPRLFETQEGWLTLGVDQTQTPVAIAGTTLVADPCRIN</sequence>
<evidence type="ECO:0000313" key="3">
    <source>
        <dbReference type="EMBL" id="KAA5542184.1"/>
    </source>
</evidence>
<comment type="caution">
    <text evidence="3">The sequence shown here is derived from an EMBL/GenBank/DDBJ whole genome shotgun (WGS) entry which is preliminary data.</text>
</comment>
<keyword evidence="2" id="KW-0732">Signal</keyword>
<dbReference type="RefSeq" id="WP_150077332.1">
    <property type="nucleotide sequence ID" value="NZ_VWOX01000008.1"/>
</dbReference>
<evidence type="ECO:0000256" key="1">
    <source>
        <dbReference type="SAM" id="MobiDB-lite"/>
    </source>
</evidence>
<dbReference type="Proteomes" id="UP000324479">
    <property type="component" value="Unassembled WGS sequence"/>
</dbReference>
<feature type="compositionally biased region" description="Acidic residues" evidence="1">
    <location>
        <begin position="480"/>
        <end position="496"/>
    </location>
</feature>
<evidence type="ECO:0000313" key="4">
    <source>
        <dbReference type="Proteomes" id="UP000324479"/>
    </source>
</evidence>
<proteinExistence type="predicted"/>
<evidence type="ECO:0000256" key="2">
    <source>
        <dbReference type="SAM" id="SignalP"/>
    </source>
</evidence>
<protein>
    <recommendedName>
        <fullName evidence="5">Secreted protein</fullName>
    </recommendedName>
</protein>
<dbReference type="AlphaFoldDB" id="A0A5M6D3X0"/>
<dbReference type="EMBL" id="VWOX01000008">
    <property type="protein sequence ID" value="KAA5542184.1"/>
    <property type="molecule type" value="Genomic_DNA"/>
</dbReference>
<keyword evidence="4" id="KW-1185">Reference proteome</keyword>
<gene>
    <name evidence="3" type="ORF">FYK55_15375</name>
</gene>
<accession>A0A5M6D3X0</accession>
<organism evidence="3 4">
    <name type="scientific">Roseiconus nitratireducens</name>
    <dbReference type="NCBI Taxonomy" id="2605748"/>
    <lineage>
        <taxon>Bacteria</taxon>
        <taxon>Pseudomonadati</taxon>
        <taxon>Planctomycetota</taxon>
        <taxon>Planctomycetia</taxon>
        <taxon>Pirellulales</taxon>
        <taxon>Pirellulaceae</taxon>
        <taxon>Roseiconus</taxon>
    </lineage>
</organism>